<dbReference type="GeneID" id="89472601"/>
<dbReference type="EC" id="1.-.-.-" evidence="3"/>
<dbReference type="InterPro" id="IPR050766">
    <property type="entry name" value="Bact_Lucif_Oxidored"/>
</dbReference>
<gene>
    <name evidence="3" type="ORF">V8N49_14340</name>
</gene>
<dbReference type="Gene3D" id="3.20.20.30">
    <property type="entry name" value="Luciferase-like domain"/>
    <property type="match status" value="1"/>
</dbReference>
<dbReference type="SUPFAM" id="SSF51679">
    <property type="entry name" value="Bacterial luciferase-like"/>
    <property type="match status" value="1"/>
</dbReference>
<evidence type="ECO:0000313" key="3">
    <source>
        <dbReference type="EMBL" id="MEI2682833.1"/>
    </source>
</evidence>
<feature type="domain" description="Luciferase-like" evidence="2">
    <location>
        <begin position="16"/>
        <end position="299"/>
    </location>
</feature>
<evidence type="ECO:0000313" key="4">
    <source>
        <dbReference type="Proteomes" id="UP001306592"/>
    </source>
</evidence>
<proteinExistence type="predicted"/>
<dbReference type="PANTHER" id="PTHR30137:SF20">
    <property type="entry name" value="N-ACETYL-S-ALKYLCYSTEINE MONOOXYGENASE"/>
    <property type="match status" value="1"/>
</dbReference>
<dbReference type="EMBL" id="JBANEI010000009">
    <property type="protein sequence ID" value="MEI2682833.1"/>
    <property type="molecule type" value="Genomic_DNA"/>
</dbReference>
<protein>
    <submittedName>
        <fullName evidence="3">MsnO8 family LLM class oxidoreductase</fullName>
        <ecNumber evidence="3">1.-.-.-</ecNumber>
    </submittedName>
</protein>
<evidence type="ECO:0000256" key="1">
    <source>
        <dbReference type="ARBA" id="ARBA00007789"/>
    </source>
</evidence>
<dbReference type="GO" id="GO:0016491">
    <property type="term" value="F:oxidoreductase activity"/>
    <property type="evidence" value="ECO:0007669"/>
    <property type="project" value="UniProtKB-KW"/>
</dbReference>
<dbReference type="InterPro" id="IPR011251">
    <property type="entry name" value="Luciferase-like_dom"/>
</dbReference>
<organism evidence="3 4">
    <name type="scientific">Erwinia aphidicola</name>
    <dbReference type="NCBI Taxonomy" id="68334"/>
    <lineage>
        <taxon>Bacteria</taxon>
        <taxon>Pseudomonadati</taxon>
        <taxon>Pseudomonadota</taxon>
        <taxon>Gammaproteobacteria</taxon>
        <taxon>Enterobacterales</taxon>
        <taxon>Erwiniaceae</taxon>
        <taxon>Erwinia</taxon>
    </lineage>
</organism>
<evidence type="ECO:0000259" key="2">
    <source>
        <dbReference type="Pfam" id="PF00296"/>
    </source>
</evidence>
<dbReference type="InterPro" id="IPR036661">
    <property type="entry name" value="Luciferase-like_sf"/>
</dbReference>
<dbReference type="InterPro" id="IPR019949">
    <property type="entry name" value="CmoO-like"/>
</dbReference>
<accession>A0ABU8DH65</accession>
<keyword evidence="3" id="KW-0560">Oxidoreductase</keyword>
<name>A0ABU8DH65_ERWAP</name>
<dbReference type="Proteomes" id="UP001306592">
    <property type="component" value="Unassembled WGS sequence"/>
</dbReference>
<reference evidence="3 4" key="1">
    <citation type="submission" date="2024-02" db="EMBL/GenBank/DDBJ databases">
        <title>First report Erwinia aphidicola in onion in Chile.</title>
        <authorList>
            <person name="Valenzuela M."/>
            <person name="Pena M."/>
            <person name="Dutta B."/>
        </authorList>
    </citation>
    <scope>NUCLEOTIDE SEQUENCE [LARGE SCALE GENOMIC DNA]</scope>
    <source>
        <strain evidence="3 4">QCJ3A</strain>
    </source>
</reference>
<dbReference type="Pfam" id="PF00296">
    <property type="entry name" value="Bac_luciferase"/>
    <property type="match status" value="1"/>
</dbReference>
<comment type="caution">
    <text evidence="3">The sequence shown here is derived from an EMBL/GenBank/DDBJ whole genome shotgun (WGS) entry which is preliminary data.</text>
</comment>
<dbReference type="NCBIfam" id="TIGR03558">
    <property type="entry name" value="oxido_grp_1"/>
    <property type="match status" value="1"/>
</dbReference>
<sequence>MAYRLSLLDKSPLAEGESASAALARTVALAQQAEALGYHRFWLAEHHNTQALASPSPEVLIAWILAHTTHLRVGSGGVMLQHYSPYKVAENFNLLAALAPGRVDLGVGKAPGGLPLSTKALQLGVHAEEKGDFASQLKLLDSWLNARPTGKEEDQLLATPLPARPAERFLLGASEASARLAAQLGWQFVFAAHLNGDRQELERSLAAYRDLSGGKSALLAVQVIVADSPAAAELLAADLQQYRVHVDNGQSVTVGNLEQAQAFIRQSGATRHRIEPRESAVLKGTASQVHARLAQLHQQFGVEEFIIDTPLNAAVPRLNSLRLLASRQPAIAQEAVL</sequence>
<dbReference type="RefSeq" id="WP_048915489.1">
    <property type="nucleotide sequence ID" value="NZ_CP188307.1"/>
</dbReference>
<dbReference type="PANTHER" id="PTHR30137">
    <property type="entry name" value="LUCIFERASE-LIKE MONOOXYGENASE"/>
    <property type="match status" value="1"/>
</dbReference>
<keyword evidence="4" id="KW-1185">Reference proteome</keyword>
<comment type="similarity">
    <text evidence="1">To bacterial alkanal monooxygenase alpha and beta chains.</text>
</comment>